<accession>A0A9Q0TG30</accession>
<evidence type="ECO:0000313" key="1">
    <source>
        <dbReference type="EMBL" id="KAJ6710964.1"/>
    </source>
</evidence>
<name>A0A9Q0TG30_9ROSI</name>
<organism evidence="1 2">
    <name type="scientific">Salix koriyanagi</name>
    <dbReference type="NCBI Taxonomy" id="2511006"/>
    <lineage>
        <taxon>Eukaryota</taxon>
        <taxon>Viridiplantae</taxon>
        <taxon>Streptophyta</taxon>
        <taxon>Embryophyta</taxon>
        <taxon>Tracheophyta</taxon>
        <taxon>Spermatophyta</taxon>
        <taxon>Magnoliopsida</taxon>
        <taxon>eudicotyledons</taxon>
        <taxon>Gunneridae</taxon>
        <taxon>Pentapetalae</taxon>
        <taxon>rosids</taxon>
        <taxon>fabids</taxon>
        <taxon>Malpighiales</taxon>
        <taxon>Salicaceae</taxon>
        <taxon>Saliceae</taxon>
        <taxon>Salix</taxon>
    </lineage>
</organism>
<reference evidence="1" key="1">
    <citation type="submission" date="2022-11" db="EMBL/GenBank/DDBJ databases">
        <authorList>
            <person name="Hyden B.L."/>
            <person name="Feng K."/>
            <person name="Yates T."/>
            <person name="Jawdy S."/>
            <person name="Smart L.B."/>
            <person name="Muchero W."/>
        </authorList>
    </citation>
    <scope>NUCLEOTIDE SEQUENCE</scope>
    <source>
        <tissue evidence="1">Shoot tip</tissue>
    </source>
</reference>
<evidence type="ECO:0000313" key="2">
    <source>
        <dbReference type="Proteomes" id="UP001151752"/>
    </source>
</evidence>
<dbReference type="Proteomes" id="UP001151752">
    <property type="component" value="Chromosome 2"/>
</dbReference>
<proteinExistence type="predicted"/>
<reference evidence="1" key="2">
    <citation type="journal article" date="2023" name="Int. J. Mol. Sci.">
        <title>De Novo Assembly and Annotation of 11 Diverse Shrub Willow (Salix) Genomes Reveals Novel Gene Organization in Sex-Linked Regions.</title>
        <authorList>
            <person name="Hyden B."/>
            <person name="Feng K."/>
            <person name="Yates T.B."/>
            <person name="Jawdy S."/>
            <person name="Cereghino C."/>
            <person name="Smart L.B."/>
            <person name="Muchero W."/>
        </authorList>
    </citation>
    <scope>NUCLEOTIDE SEQUENCE</scope>
    <source>
        <tissue evidence="1">Shoot tip</tissue>
    </source>
</reference>
<comment type="caution">
    <text evidence="1">The sequence shown here is derived from an EMBL/GenBank/DDBJ whole genome shotgun (WGS) entry which is preliminary data.</text>
</comment>
<sequence>MEWKVRLFNCQRYSLDLCLPAQPQALTFNFLSPLSPLALTLARSLHPSTSFSSSVSLHLSPLALSIS</sequence>
<keyword evidence="2" id="KW-1185">Reference proteome</keyword>
<dbReference type="AlphaFoldDB" id="A0A9Q0TG30"/>
<gene>
    <name evidence="1" type="ORF">OIU74_011761</name>
</gene>
<dbReference type="EMBL" id="JAPFFM010000015">
    <property type="protein sequence ID" value="KAJ6710964.1"/>
    <property type="molecule type" value="Genomic_DNA"/>
</dbReference>
<protein>
    <submittedName>
        <fullName evidence="1">Uncharacterized protein</fullName>
    </submittedName>
</protein>